<dbReference type="Proteomes" id="UP001202117">
    <property type="component" value="Unassembled WGS sequence"/>
</dbReference>
<evidence type="ECO:0000313" key="2">
    <source>
        <dbReference type="EMBL" id="MCH4562821.1"/>
    </source>
</evidence>
<dbReference type="Pfam" id="PF11749">
    <property type="entry name" value="DUF3305"/>
    <property type="match status" value="1"/>
</dbReference>
<accession>A0ABS9RSK1</accession>
<gene>
    <name evidence="2" type="ORF">MKP05_06730</name>
</gene>
<name>A0ABS9RSK1_9GAMM</name>
<protein>
    <submittedName>
        <fullName evidence="2">DUF3305 domain-containing protein</fullName>
    </submittedName>
</protein>
<sequence>MTHVSSHRVLSLDLASESRRVKGFSSTRWRIVDLAPGDGGPWVLELQLYLTERAAYRFNLDAGTPRLFVRCGESGLPPRPSAITASQDVAASWLDGEQQVLEVEMPLALQAWLEAYLARHGEAPDEGRKKKRHGAGRAREQRA</sequence>
<evidence type="ECO:0000256" key="1">
    <source>
        <dbReference type="SAM" id="MobiDB-lite"/>
    </source>
</evidence>
<reference evidence="2 3" key="1">
    <citation type="submission" date="2022-02" db="EMBL/GenBank/DDBJ databases">
        <title>Halomonas fukangensis sp. nov., a halophilic bacterium isolated from a bulk soil of Kalidium foliatum at Fukang.</title>
        <authorList>
            <person name="Huang Y."/>
        </authorList>
    </citation>
    <scope>NUCLEOTIDE SEQUENCE [LARGE SCALE GENOMIC DNA]</scope>
    <source>
        <strain evidence="2 3">EGI 63088</strain>
    </source>
</reference>
<proteinExistence type="predicted"/>
<dbReference type="InterPro" id="IPR021736">
    <property type="entry name" value="DUF3305"/>
</dbReference>
<dbReference type="RefSeq" id="WP_110285135.1">
    <property type="nucleotide sequence ID" value="NZ_JAKVPY010000006.1"/>
</dbReference>
<comment type="caution">
    <text evidence="2">The sequence shown here is derived from an EMBL/GenBank/DDBJ whole genome shotgun (WGS) entry which is preliminary data.</text>
</comment>
<evidence type="ECO:0000313" key="3">
    <source>
        <dbReference type="Proteomes" id="UP001202117"/>
    </source>
</evidence>
<dbReference type="EMBL" id="JAKVPY010000006">
    <property type="protein sequence ID" value="MCH4562821.1"/>
    <property type="molecule type" value="Genomic_DNA"/>
</dbReference>
<organism evidence="2 3">
    <name type="scientific">Halomonas flagellata</name>
    <dbReference type="NCBI Taxonomy" id="2920385"/>
    <lineage>
        <taxon>Bacteria</taxon>
        <taxon>Pseudomonadati</taxon>
        <taxon>Pseudomonadota</taxon>
        <taxon>Gammaproteobacteria</taxon>
        <taxon>Oceanospirillales</taxon>
        <taxon>Halomonadaceae</taxon>
        <taxon>Halomonas</taxon>
    </lineage>
</organism>
<keyword evidence="3" id="KW-1185">Reference proteome</keyword>
<feature type="region of interest" description="Disordered" evidence="1">
    <location>
        <begin position="122"/>
        <end position="143"/>
    </location>
</feature>